<reference evidence="2 3" key="1">
    <citation type="journal article" date="2020" name="ISME J.">
        <title>Uncovering the hidden diversity of litter-decomposition mechanisms in mushroom-forming fungi.</title>
        <authorList>
            <person name="Floudas D."/>
            <person name="Bentzer J."/>
            <person name="Ahren D."/>
            <person name="Johansson T."/>
            <person name="Persson P."/>
            <person name="Tunlid A."/>
        </authorList>
    </citation>
    <scope>NUCLEOTIDE SEQUENCE [LARGE SCALE GENOMIC DNA]</scope>
    <source>
        <strain evidence="2 3">CBS 101986</strain>
    </source>
</reference>
<accession>A0A8H5F919</accession>
<sequence length="239" mass="26776">MLLALRYRGDTCCSRFQHHCDWDEVLRVPPWRPRQSRLPPSGPATATTNVLDASNTVKANSWTNKKAVMKGIAPSTRTPTGSPLPSPTKNGLSASATISGAASPRSRSLAQPLPQREPLPQVHPLLDLHRCRLFLQAQLHRNLPQSQSPHPHYAHVSLLHRPLLVTCCPRMESSAIAASVSRWTAAGRASARAGRRQLPLSQGQWDLRRRLRASHSGRRGVLSRRRRWRLLARWRLVEV</sequence>
<dbReference type="AlphaFoldDB" id="A0A8H5F919"/>
<comment type="caution">
    <text evidence="2">The sequence shown here is derived from an EMBL/GenBank/DDBJ whole genome shotgun (WGS) entry which is preliminary data.</text>
</comment>
<organism evidence="2 3">
    <name type="scientific">Psilocybe cf. subviscida</name>
    <dbReference type="NCBI Taxonomy" id="2480587"/>
    <lineage>
        <taxon>Eukaryota</taxon>
        <taxon>Fungi</taxon>
        <taxon>Dikarya</taxon>
        <taxon>Basidiomycota</taxon>
        <taxon>Agaricomycotina</taxon>
        <taxon>Agaricomycetes</taxon>
        <taxon>Agaricomycetidae</taxon>
        <taxon>Agaricales</taxon>
        <taxon>Agaricineae</taxon>
        <taxon>Strophariaceae</taxon>
        <taxon>Psilocybe</taxon>
    </lineage>
</organism>
<keyword evidence="3" id="KW-1185">Reference proteome</keyword>
<name>A0A8H5F919_9AGAR</name>
<feature type="region of interest" description="Disordered" evidence="1">
    <location>
        <begin position="71"/>
        <end position="118"/>
    </location>
</feature>
<evidence type="ECO:0000313" key="3">
    <source>
        <dbReference type="Proteomes" id="UP000567179"/>
    </source>
</evidence>
<evidence type="ECO:0000256" key="1">
    <source>
        <dbReference type="SAM" id="MobiDB-lite"/>
    </source>
</evidence>
<proteinExistence type="predicted"/>
<dbReference type="EMBL" id="JAACJJ010000005">
    <property type="protein sequence ID" value="KAF5328199.1"/>
    <property type="molecule type" value="Genomic_DNA"/>
</dbReference>
<protein>
    <submittedName>
        <fullName evidence="2">Uncharacterized protein</fullName>
    </submittedName>
</protein>
<evidence type="ECO:0000313" key="2">
    <source>
        <dbReference type="EMBL" id="KAF5328199.1"/>
    </source>
</evidence>
<gene>
    <name evidence="2" type="ORF">D9619_013364</name>
</gene>
<dbReference type="Proteomes" id="UP000567179">
    <property type="component" value="Unassembled WGS sequence"/>
</dbReference>
<feature type="compositionally biased region" description="Polar residues" evidence="1">
    <location>
        <begin position="75"/>
        <end position="109"/>
    </location>
</feature>